<dbReference type="CDD" id="cd12148">
    <property type="entry name" value="fungal_TF_MHR"/>
    <property type="match status" value="1"/>
</dbReference>
<evidence type="ECO:0000256" key="2">
    <source>
        <dbReference type="ARBA" id="ARBA00023242"/>
    </source>
</evidence>
<dbReference type="GO" id="GO:0000981">
    <property type="term" value="F:DNA-binding transcription factor activity, RNA polymerase II-specific"/>
    <property type="evidence" value="ECO:0007669"/>
    <property type="project" value="InterPro"/>
</dbReference>
<evidence type="ECO:0000313" key="5">
    <source>
        <dbReference type="EMBL" id="KAF2458288.1"/>
    </source>
</evidence>
<dbReference type="EMBL" id="MU001678">
    <property type="protein sequence ID" value="KAF2458288.1"/>
    <property type="molecule type" value="Genomic_DNA"/>
</dbReference>
<dbReference type="CDD" id="cd00067">
    <property type="entry name" value="GAL4"/>
    <property type="match status" value="1"/>
</dbReference>
<evidence type="ECO:0000256" key="1">
    <source>
        <dbReference type="ARBA" id="ARBA00022723"/>
    </source>
</evidence>
<dbReference type="SMART" id="SM00066">
    <property type="entry name" value="GAL4"/>
    <property type="match status" value="1"/>
</dbReference>
<dbReference type="OrthoDB" id="4456959at2759"/>
<feature type="domain" description="Zn(2)-C6 fungal-type" evidence="4">
    <location>
        <begin position="35"/>
        <end position="63"/>
    </location>
</feature>
<dbReference type="PANTHER" id="PTHR46910">
    <property type="entry name" value="TRANSCRIPTION FACTOR PDR1"/>
    <property type="match status" value="1"/>
</dbReference>
<dbReference type="InterPro" id="IPR001138">
    <property type="entry name" value="Zn2Cys6_DnaBD"/>
</dbReference>
<name>A0A6A6P3G4_9PEZI</name>
<dbReference type="GO" id="GO:0006351">
    <property type="term" value="P:DNA-templated transcription"/>
    <property type="evidence" value="ECO:0007669"/>
    <property type="project" value="InterPro"/>
</dbReference>
<evidence type="ECO:0000259" key="4">
    <source>
        <dbReference type="PROSITE" id="PS50048"/>
    </source>
</evidence>
<feature type="region of interest" description="Disordered" evidence="3">
    <location>
        <begin position="671"/>
        <end position="702"/>
    </location>
</feature>
<reference evidence="5" key="1">
    <citation type="journal article" date="2020" name="Stud. Mycol.">
        <title>101 Dothideomycetes genomes: a test case for predicting lifestyles and emergence of pathogens.</title>
        <authorList>
            <person name="Haridas S."/>
            <person name="Albert R."/>
            <person name="Binder M."/>
            <person name="Bloem J."/>
            <person name="Labutti K."/>
            <person name="Salamov A."/>
            <person name="Andreopoulos B."/>
            <person name="Baker S."/>
            <person name="Barry K."/>
            <person name="Bills G."/>
            <person name="Bluhm B."/>
            <person name="Cannon C."/>
            <person name="Castanera R."/>
            <person name="Culley D."/>
            <person name="Daum C."/>
            <person name="Ezra D."/>
            <person name="Gonzalez J."/>
            <person name="Henrissat B."/>
            <person name="Kuo A."/>
            <person name="Liang C."/>
            <person name="Lipzen A."/>
            <person name="Lutzoni F."/>
            <person name="Magnuson J."/>
            <person name="Mondo S."/>
            <person name="Nolan M."/>
            <person name="Ohm R."/>
            <person name="Pangilinan J."/>
            <person name="Park H.-J."/>
            <person name="Ramirez L."/>
            <person name="Alfaro M."/>
            <person name="Sun H."/>
            <person name="Tritt A."/>
            <person name="Yoshinaga Y."/>
            <person name="Zwiers L.-H."/>
            <person name="Turgeon B."/>
            <person name="Goodwin S."/>
            <person name="Spatafora J."/>
            <person name="Crous P."/>
            <person name="Grigoriev I."/>
        </authorList>
    </citation>
    <scope>NUCLEOTIDE SEQUENCE</scope>
    <source>
        <strain evidence="5">ATCC 16933</strain>
    </source>
</reference>
<dbReference type="Gene3D" id="4.10.240.10">
    <property type="entry name" value="Zn(2)-C6 fungal-type DNA-binding domain"/>
    <property type="match status" value="1"/>
</dbReference>
<dbReference type="InterPro" id="IPR036864">
    <property type="entry name" value="Zn2-C6_fun-type_DNA-bd_sf"/>
</dbReference>
<feature type="region of interest" description="Disordered" evidence="3">
    <location>
        <begin position="647"/>
        <end position="666"/>
    </location>
</feature>
<feature type="region of interest" description="Disordered" evidence="3">
    <location>
        <begin position="1"/>
        <end position="32"/>
    </location>
</feature>
<evidence type="ECO:0000313" key="6">
    <source>
        <dbReference type="Proteomes" id="UP000799766"/>
    </source>
</evidence>
<dbReference type="Proteomes" id="UP000799766">
    <property type="component" value="Unassembled WGS sequence"/>
</dbReference>
<dbReference type="InterPro" id="IPR007219">
    <property type="entry name" value="XnlR_reg_dom"/>
</dbReference>
<protein>
    <recommendedName>
        <fullName evidence="4">Zn(2)-C6 fungal-type domain-containing protein</fullName>
    </recommendedName>
</protein>
<organism evidence="5 6">
    <name type="scientific">Lineolata rhizophorae</name>
    <dbReference type="NCBI Taxonomy" id="578093"/>
    <lineage>
        <taxon>Eukaryota</taxon>
        <taxon>Fungi</taxon>
        <taxon>Dikarya</taxon>
        <taxon>Ascomycota</taxon>
        <taxon>Pezizomycotina</taxon>
        <taxon>Dothideomycetes</taxon>
        <taxon>Dothideomycetes incertae sedis</taxon>
        <taxon>Lineolatales</taxon>
        <taxon>Lineolataceae</taxon>
        <taxon>Lineolata</taxon>
    </lineage>
</organism>
<dbReference type="GO" id="GO:0003677">
    <property type="term" value="F:DNA binding"/>
    <property type="evidence" value="ECO:0007669"/>
    <property type="project" value="InterPro"/>
</dbReference>
<evidence type="ECO:0000256" key="3">
    <source>
        <dbReference type="SAM" id="MobiDB-lite"/>
    </source>
</evidence>
<dbReference type="PANTHER" id="PTHR46910:SF4">
    <property type="entry name" value="ZN(2)-C6 FUNGAL-TYPE DOMAIN-CONTAINING PROTEIN"/>
    <property type="match status" value="1"/>
</dbReference>
<keyword evidence="6" id="KW-1185">Reference proteome</keyword>
<gene>
    <name evidence="5" type="ORF">BDY21DRAFT_217089</name>
</gene>
<dbReference type="PROSITE" id="PS00463">
    <property type="entry name" value="ZN2_CY6_FUNGAL_1"/>
    <property type="match status" value="1"/>
</dbReference>
<proteinExistence type="predicted"/>
<accession>A0A6A6P3G4</accession>
<dbReference type="SMART" id="SM00906">
    <property type="entry name" value="Fungal_trans"/>
    <property type="match status" value="1"/>
</dbReference>
<dbReference type="Pfam" id="PF04082">
    <property type="entry name" value="Fungal_trans"/>
    <property type="match status" value="1"/>
</dbReference>
<sequence>MPTKRKGAAGDEAAESGPSSPAKKKAASNARTGQACDRCKHRKIRCDDLPEGCASCTEHGLQCYSTDRNTGRVYVRGQFEALESQVSNLKAGLETAAEKIQQLGYKPEDILPGWRELIQSGRSNAVQEADLARKSTTQRQEDGGEVIDAPAIAPIKGTSLALFDLKFDLADFVSHNTDDPQHPMSYEYVVNTAMGIIPTETACELPPDYKTARSLALLYFRHLNSFTPVLEKPQTIHLLHQFYHEPDFKPTTAQTVIIHMMLAHILYQLSQRNQNSGEEMRRDSMNRYKYCLGFFRQLLTNQTVEDMQALTLICVHIRNFPLPGGAWQITQHVFQTAIGLGYHSAPDESEIHDSREKELRKRVFWVLYSILVGMCGKLGRPMPIERDYITIGLLEPVDDTVSGETVRSDFEKCSFRIGNVLIKLLLVMSEIYSSLYAPNRSLQSYEAEVERLDAKLLKWKSEMPQELAGATRGADPYLDVLRALLESWETEVELLLFHPRKLKAQHTRDLDRCLEASSRMLQCLERQTELDCMDATWMSAIIFLGAMLTALYIHEQRKQDMTTSDMNNLQTEMSRWMVVISRAGRYLGTKDKLRDATQHIVNEKLNKIRQHLVQKTASAAVASAGLAQSPSDQERVESLQDEFSPRATANAPEHVKPQSSYAPRDQLGSVSQYSYPQDASSSTTPYSAQNGNFHSPGRYLSEGSTAEAPLRQNAPAMPVEANGNLHYQPTVDGSLWPDWFRNATSGFSSPGFSSHSSAQVGSYRRASHNNGMHVYQNTLIPIGGPPPASAEDGLERGNPAATVAGVDVVGGHAPLAANGQAQVSLDVSGMGTSVPGTMQGWPYNLYESPALQQ</sequence>
<dbReference type="InterPro" id="IPR050987">
    <property type="entry name" value="AtrR-like"/>
</dbReference>
<dbReference type="AlphaFoldDB" id="A0A6A6P3G4"/>
<dbReference type="SUPFAM" id="SSF57701">
    <property type="entry name" value="Zn2/Cys6 DNA-binding domain"/>
    <property type="match status" value="1"/>
</dbReference>
<dbReference type="Pfam" id="PF00172">
    <property type="entry name" value="Zn_clus"/>
    <property type="match status" value="1"/>
</dbReference>
<keyword evidence="1" id="KW-0479">Metal-binding</keyword>
<keyword evidence="2" id="KW-0539">Nucleus</keyword>
<dbReference type="GO" id="GO:0008270">
    <property type="term" value="F:zinc ion binding"/>
    <property type="evidence" value="ECO:0007669"/>
    <property type="project" value="InterPro"/>
</dbReference>
<dbReference type="PROSITE" id="PS50048">
    <property type="entry name" value="ZN2_CY6_FUNGAL_2"/>
    <property type="match status" value="1"/>
</dbReference>
<feature type="compositionally biased region" description="Polar residues" evidence="3">
    <location>
        <begin position="671"/>
        <end position="693"/>
    </location>
</feature>